<organism evidence="2 3">
    <name type="scientific">Halteria grandinella</name>
    <dbReference type="NCBI Taxonomy" id="5974"/>
    <lineage>
        <taxon>Eukaryota</taxon>
        <taxon>Sar</taxon>
        <taxon>Alveolata</taxon>
        <taxon>Ciliophora</taxon>
        <taxon>Intramacronucleata</taxon>
        <taxon>Spirotrichea</taxon>
        <taxon>Stichotrichia</taxon>
        <taxon>Sporadotrichida</taxon>
        <taxon>Halteriidae</taxon>
        <taxon>Halteria</taxon>
    </lineage>
</organism>
<dbReference type="AlphaFoldDB" id="A0A8J8NDV4"/>
<reference evidence="2" key="1">
    <citation type="submission" date="2019-06" db="EMBL/GenBank/DDBJ databases">
        <authorList>
            <person name="Zheng W."/>
        </authorList>
    </citation>
    <scope>NUCLEOTIDE SEQUENCE</scope>
    <source>
        <strain evidence="2">QDHG01</strain>
    </source>
</reference>
<accession>A0A8J8NDV4</accession>
<dbReference type="Gene3D" id="3.10.20.90">
    <property type="entry name" value="Phosphatidylinositol 3-kinase Catalytic Subunit, Chain A, domain 1"/>
    <property type="match status" value="1"/>
</dbReference>
<dbReference type="InterPro" id="IPR045115">
    <property type="entry name" value="BOL2"/>
</dbReference>
<protein>
    <recommendedName>
        <fullName evidence="4">BolA family transcriptional regulator</fullName>
    </recommendedName>
</protein>
<dbReference type="OrthoDB" id="4983at2759"/>
<sequence length="93" mass="10412">MVDQPADDSIPSRLSSKLRAALTIQDLFIQDKSGGCGQSYLVVVVAEEFKSMKLLERQQKVNAIVAEEIAAVHAFELKTWTEEQWAGKRAEYV</sequence>
<evidence type="ECO:0000256" key="1">
    <source>
        <dbReference type="RuleBase" id="RU003860"/>
    </source>
</evidence>
<dbReference type="Pfam" id="PF01722">
    <property type="entry name" value="BolA"/>
    <property type="match status" value="1"/>
</dbReference>
<dbReference type="PANTHER" id="PTHR12735">
    <property type="entry name" value="BOLA-LIKE PROTEIN-RELATED"/>
    <property type="match status" value="1"/>
</dbReference>
<gene>
    <name evidence="2" type="ORF">FGO68_gene5130</name>
</gene>
<dbReference type="SUPFAM" id="SSF82657">
    <property type="entry name" value="BolA-like"/>
    <property type="match status" value="1"/>
</dbReference>
<keyword evidence="3" id="KW-1185">Reference proteome</keyword>
<evidence type="ECO:0000313" key="3">
    <source>
        <dbReference type="Proteomes" id="UP000785679"/>
    </source>
</evidence>
<dbReference type="Proteomes" id="UP000785679">
    <property type="component" value="Unassembled WGS sequence"/>
</dbReference>
<dbReference type="GO" id="GO:0005829">
    <property type="term" value="C:cytosol"/>
    <property type="evidence" value="ECO:0007669"/>
    <property type="project" value="TreeGrafter"/>
</dbReference>
<comment type="caution">
    <text evidence="2">The sequence shown here is derived from an EMBL/GenBank/DDBJ whole genome shotgun (WGS) entry which is preliminary data.</text>
</comment>
<dbReference type="InterPro" id="IPR036065">
    <property type="entry name" value="BolA-like_sf"/>
</dbReference>
<proteinExistence type="inferred from homology"/>
<dbReference type="GO" id="GO:0006879">
    <property type="term" value="P:intracellular iron ion homeostasis"/>
    <property type="evidence" value="ECO:0007669"/>
    <property type="project" value="InterPro"/>
</dbReference>
<dbReference type="GO" id="GO:0005634">
    <property type="term" value="C:nucleus"/>
    <property type="evidence" value="ECO:0007669"/>
    <property type="project" value="TreeGrafter"/>
</dbReference>
<dbReference type="InterPro" id="IPR002634">
    <property type="entry name" value="BolA"/>
</dbReference>
<name>A0A8J8NDV4_HALGN</name>
<evidence type="ECO:0008006" key="4">
    <source>
        <dbReference type="Google" id="ProtNLM"/>
    </source>
</evidence>
<dbReference type="GO" id="GO:0051537">
    <property type="term" value="F:2 iron, 2 sulfur cluster binding"/>
    <property type="evidence" value="ECO:0007669"/>
    <property type="project" value="InterPro"/>
</dbReference>
<dbReference type="EMBL" id="RRYP01020247">
    <property type="protein sequence ID" value="TNV72988.1"/>
    <property type="molecule type" value="Genomic_DNA"/>
</dbReference>
<dbReference type="PIRSF" id="PIRSF003113">
    <property type="entry name" value="BolA"/>
    <property type="match status" value="1"/>
</dbReference>
<dbReference type="PANTHER" id="PTHR12735:SF27">
    <property type="entry name" value="BOLA-LIKE PROTEIN 2"/>
    <property type="match status" value="1"/>
</dbReference>
<evidence type="ECO:0000313" key="2">
    <source>
        <dbReference type="EMBL" id="TNV72988.1"/>
    </source>
</evidence>
<comment type="similarity">
    <text evidence="1">Belongs to the BolA/IbaG family.</text>
</comment>
<dbReference type="GO" id="GO:0051604">
    <property type="term" value="P:protein maturation"/>
    <property type="evidence" value="ECO:0007669"/>
    <property type="project" value="InterPro"/>
</dbReference>